<dbReference type="Proteomes" id="UP000248326">
    <property type="component" value="Unassembled WGS sequence"/>
</dbReference>
<dbReference type="AlphaFoldDB" id="A0A318S7H5"/>
<feature type="signal peptide" evidence="1">
    <location>
        <begin position="1"/>
        <end position="21"/>
    </location>
</feature>
<feature type="domain" description="N,N-dimethylformamidase beta subunit-like C-terminal" evidence="2">
    <location>
        <begin position="84"/>
        <end position="419"/>
    </location>
</feature>
<sequence length="449" mass="49047">MLNVRLSLATALVLSTGVAQEADIVDGYVDKLSVQAGDVQNVMINARVPFSGFVHITSVDGSSIRSVKAKLGPQYASKNAPAVNGYGYKVSYSYSIPNSLASGVYFWNDQVPFIVRSIAAKDVVVVVDTNTINAYSCSGGNSLYDRICGDNISAGVVSFMRPLDFKSSLIYPFLKWMKIHETEIGSVSYIADSDLDEYERIRSAKLLVIAGHSEYWSRQARINFDKFVSAGGNAAVFSGNNMWWPVRYGKDNTLICYKTLTDPEANPLNKTNLYWVSGALGLPTILSVGAEYQRGGMVDSKKSFGGYKALATKSAFYNGIDIKDGDLIPFDVGTKSMTGKDYNGLPEFDGTVVSGTSVDGSPIINNDILKFYRIASFGYNKTLWGGKDTYTIILAMQRNINSGIVFNAATNYWGSQLVNGKTSNLTFSKLTLNIIQFLKSNSVFDSIFK</sequence>
<organism evidence="3 4">
    <name type="scientific">Deinococcus yavapaiensis KR-236</name>
    <dbReference type="NCBI Taxonomy" id="694435"/>
    <lineage>
        <taxon>Bacteria</taxon>
        <taxon>Thermotogati</taxon>
        <taxon>Deinococcota</taxon>
        <taxon>Deinococci</taxon>
        <taxon>Deinococcales</taxon>
        <taxon>Deinococcaceae</taxon>
        <taxon>Deinococcus</taxon>
    </lineage>
</organism>
<gene>
    <name evidence="3" type="ORF">DES52_108208</name>
</gene>
<proteinExistence type="predicted"/>
<evidence type="ECO:0000259" key="2">
    <source>
        <dbReference type="Pfam" id="PF20254"/>
    </source>
</evidence>
<keyword evidence="4" id="KW-1185">Reference proteome</keyword>
<reference evidence="3 4" key="1">
    <citation type="submission" date="2018-06" db="EMBL/GenBank/DDBJ databases">
        <title>Genomic Encyclopedia of Type Strains, Phase IV (KMG-IV): sequencing the most valuable type-strain genomes for metagenomic binning, comparative biology and taxonomic classification.</title>
        <authorList>
            <person name="Goeker M."/>
        </authorList>
    </citation>
    <scope>NUCLEOTIDE SEQUENCE [LARGE SCALE GENOMIC DNA]</scope>
    <source>
        <strain evidence="3 4">DSM 18048</strain>
    </source>
</reference>
<name>A0A318S7H5_9DEIO</name>
<evidence type="ECO:0000256" key="1">
    <source>
        <dbReference type="SAM" id="SignalP"/>
    </source>
</evidence>
<accession>A0A318S7H5</accession>
<dbReference type="EMBL" id="QJSX01000008">
    <property type="protein sequence ID" value="PYE53677.1"/>
    <property type="molecule type" value="Genomic_DNA"/>
</dbReference>
<dbReference type="InterPro" id="IPR046540">
    <property type="entry name" value="DMFA2_C"/>
</dbReference>
<dbReference type="RefSeq" id="WP_170131023.1">
    <property type="nucleotide sequence ID" value="NZ_QJSX01000008.1"/>
</dbReference>
<protein>
    <recommendedName>
        <fullName evidence="2">N,N-dimethylformamidase beta subunit-like C-terminal domain-containing protein</fullName>
    </recommendedName>
</protein>
<evidence type="ECO:0000313" key="3">
    <source>
        <dbReference type="EMBL" id="PYE53677.1"/>
    </source>
</evidence>
<comment type="caution">
    <text evidence="3">The sequence shown here is derived from an EMBL/GenBank/DDBJ whole genome shotgun (WGS) entry which is preliminary data.</text>
</comment>
<feature type="chain" id="PRO_5016285893" description="N,N-dimethylformamidase beta subunit-like C-terminal domain-containing protein" evidence="1">
    <location>
        <begin position="22"/>
        <end position="449"/>
    </location>
</feature>
<dbReference type="Pfam" id="PF20254">
    <property type="entry name" value="DMFA2_C"/>
    <property type="match status" value="1"/>
</dbReference>
<evidence type="ECO:0000313" key="4">
    <source>
        <dbReference type="Proteomes" id="UP000248326"/>
    </source>
</evidence>
<keyword evidence="1" id="KW-0732">Signal</keyword>